<name>A0A328BNY3_9CAUL</name>
<keyword evidence="3" id="KW-1185">Reference proteome</keyword>
<proteinExistence type="predicted"/>
<dbReference type="Proteomes" id="UP000249524">
    <property type="component" value="Unassembled WGS sequence"/>
</dbReference>
<reference evidence="2 3" key="1">
    <citation type="submission" date="2018-05" db="EMBL/GenBank/DDBJ databases">
        <authorList>
            <person name="Lanie J.A."/>
            <person name="Ng W.-L."/>
            <person name="Kazmierczak K.M."/>
            <person name="Andrzejewski T.M."/>
            <person name="Davidsen T.M."/>
            <person name="Wayne K.J."/>
            <person name="Tettelin H."/>
            <person name="Glass J.I."/>
            <person name="Rusch D."/>
            <person name="Podicherti R."/>
            <person name="Tsui H.-C.T."/>
            <person name="Winkler M.E."/>
        </authorList>
    </citation>
    <scope>NUCLEOTIDE SEQUENCE [LARGE SCALE GENOMIC DNA]</scope>
    <source>
        <strain evidence="2 3">BUT-10</strain>
    </source>
</reference>
<feature type="compositionally biased region" description="Polar residues" evidence="1">
    <location>
        <begin position="1"/>
        <end position="13"/>
    </location>
</feature>
<organism evidence="2 3">
    <name type="scientific">Phenylobacterium kunshanense</name>
    <dbReference type="NCBI Taxonomy" id="1445034"/>
    <lineage>
        <taxon>Bacteria</taxon>
        <taxon>Pseudomonadati</taxon>
        <taxon>Pseudomonadota</taxon>
        <taxon>Alphaproteobacteria</taxon>
        <taxon>Caulobacterales</taxon>
        <taxon>Caulobacteraceae</taxon>
        <taxon>Phenylobacterium</taxon>
    </lineage>
</organism>
<dbReference type="AlphaFoldDB" id="A0A328BNY3"/>
<protein>
    <submittedName>
        <fullName evidence="2">Uncharacterized protein</fullName>
    </submittedName>
</protein>
<sequence>MSTRPTQRSTSRGGATGRFMARAPAAGGTEVRAYKGKVTTTGSSKAVRLGKQFFTDHPEFEVSADVMVRSVSPGYVLMAVEAPKTTGRKTDELDPVVGAFLSFMEADLKANPHKVQPLDLSRVAALVEGVEPLRDAEELPADFTL</sequence>
<evidence type="ECO:0000313" key="3">
    <source>
        <dbReference type="Proteomes" id="UP000249524"/>
    </source>
</evidence>
<dbReference type="OrthoDB" id="9809003at2"/>
<comment type="caution">
    <text evidence="2">The sequence shown here is derived from an EMBL/GenBank/DDBJ whole genome shotgun (WGS) entry which is preliminary data.</text>
</comment>
<accession>A0A328BNY3</accession>
<feature type="region of interest" description="Disordered" evidence="1">
    <location>
        <begin position="1"/>
        <end position="22"/>
    </location>
</feature>
<evidence type="ECO:0000256" key="1">
    <source>
        <dbReference type="SAM" id="MobiDB-lite"/>
    </source>
</evidence>
<gene>
    <name evidence="2" type="ORF">DJ019_01555</name>
</gene>
<dbReference type="EMBL" id="QFYS01000001">
    <property type="protein sequence ID" value="RAK68727.1"/>
    <property type="molecule type" value="Genomic_DNA"/>
</dbReference>
<evidence type="ECO:0000313" key="2">
    <source>
        <dbReference type="EMBL" id="RAK68727.1"/>
    </source>
</evidence>